<feature type="domain" description="HTH arsR-type" evidence="1">
    <location>
        <begin position="3"/>
        <end position="114"/>
    </location>
</feature>
<dbReference type="RefSeq" id="WP_245978433.1">
    <property type="nucleotide sequence ID" value="NZ_AP019700.1"/>
</dbReference>
<dbReference type="PANTHER" id="PTHR38600:SF1">
    <property type="entry name" value="TRANSCRIPTIONAL REGULATORY PROTEIN"/>
    <property type="match status" value="1"/>
</dbReference>
<keyword evidence="3" id="KW-1185">Reference proteome</keyword>
<dbReference type="EMBL" id="RJKX01000015">
    <property type="protein sequence ID" value="ROP84648.1"/>
    <property type="molecule type" value="Genomic_DNA"/>
</dbReference>
<dbReference type="Proteomes" id="UP000278222">
    <property type="component" value="Unassembled WGS sequence"/>
</dbReference>
<proteinExistence type="predicted"/>
<sequence length="118" mass="13563">MNDPELHGEGVDAALAALADPVRRRVVDRLRHGPERAGDLARALALAPPAMSKHLRILRRHRLVEEVRVEDDARVKLYRLRPEPFRELGAWLEVVQAHWAGQLDAFKTHVERRMREEG</sequence>
<protein>
    <submittedName>
        <fullName evidence="2">ArsR family transcriptional regulator</fullName>
    </submittedName>
</protein>
<dbReference type="SUPFAM" id="SSF46785">
    <property type="entry name" value="Winged helix' DNA-binding domain"/>
    <property type="match status" value="1"/>
</dbReference>
<reference evidence="2 3" key="1">
    <citation type="submission" date="2018-11" db="EMBL/GenBank/DDBJ databases">
        <title>Genomic Encyclopedia of Type Strains, Phase IV (KMG-IV): sequencing the most valuable type-strain genomes for metagenomic binning, comparative biology and taxonomic classification.</title>
        <authorList>
            <person name="Goeker M."/>
        </authorList>
    </citation>
    <scope>NUCLEOTIDE SEQUENCE [LARGE SCALE GENOMIC DNA]</scope>
    <source>
        <strain evidence="2 3">DSM 5900</strain>
    </source>
</reference>
<accession>A0A3N1L229</accession>
<name>A0A3N1L229_9PROT</name>
<evidence type="ECO:0000313" key="3">
    <source>
        <dbReference type="Proteomes" id="UP000278222"/>
    </source>
</evidence>
<dbReference type="InterPro" id="IPR036390">
    <property type="entry name" value="WH_DNA-bd_sf"/>
</dbReference>
<dbReference type="GO" id="GO:0003700">
    <property type="term" value="F:DNA-binding transcription factor activity"/>
    <property type="evidence" value="ECO:0007669"/>
    <property type="project" value="InterPro"/>
</dbReference>
<dbReference type="InterPro" id="IPR036388">
    <property type="entry name" value="WH-like_DNA-bd_sf"/>
</dbReference>
<dbReference type="InterPro" id="IPR001845">
    <property type="entry name" value="HTH_ArsR_DNA-bd_dom"/>
</dbReference>
<dbReference type="PANTHER" id="PTHR38600">
    <property type="entry name" value="TRANSCRIPTIONAL REGULATORY PROTEIN"/>
    <property type="match status" value="1"/>
</dbReference>
<dbReference type="SMART" id="SM00418">
    <property type="entry name" value="HTH_ARSR"/>
    <property type="match status" value="1"/>
</dbReference>
<dbReference type="Gene3D" id="1.10.10.10">
    <property type="entry name" value="Winged helix-like DNA-binding domain superfamily/Winged helix DNA-binding domain"/>
    <property type="match status" value="1"/>
</dbReference>
<organism evidence="2 3">
    <name type="scientific">Stella humosa</name>
    <dbReference type="NCBI Taxonomy" id="94"/>
    <lineage>
        <taxon>Bacteria</taxon>
        <taxon>Pseudomonadati</taxon>
        <taxon>Pseudomonadota</taxon>
        <taxon>Alphaproteobacteria</taxon>
        <taxon>Rhodospirillales</taxon>
        <taxon>Stellaceae</taxon>
        <taxon>Stella</taxon>
    </lineage>
</organism>
<gene>
    <name evidence="2" type="ORF">EDC65_4003</name>
</gene>
<dbReference type="Pfam" id="PF12840">
    <property type="entry name" value="HTH_20"/>
    <property type="match status" value="1"/>
</dbReference>
<dbReference type="NCBIfam" id="NF033788">
    <property type="entry name" value="HTH_metalloreg"/>
    <property type="match status" value="1"/>
</dbReference>
<dbReference type="PROSITE" id="PS50987">
    <property type="entry name" value="HTH_ARSR_2"/>
    <property type="match status" value="1"/>
</dbReference>
<evidence type="ECO:0000259" key="1">
    <source>
        <dbReference type="PROSITE" id="PS50987"/>
    </source>
</evidence>
<evidence type="ECO:0000313" key="2">
    <source>
        <dbReference type="EMBL" id="ROP84648.1"/>
    </source>
</evidence>
<comment type="caution">
    <text evidence="2">The sequence shown here is derived from an EMBL/GenBank/DDBJ whole genome shotgun (WGS) entry which is preliminary data.</text>
</comment>
<dbReference type="AlphaFoldDB" id="A0A3N1L229"/>